<evidence type="ECO:0000313" key="2">
    <source>
        <dbReference type="Proteomes" id="UP000054485"/>
    </source>
</evidence>
<reference evidence="2" key="2">
    <citation type="submission" date="2015-01" db="EMBL/GenBank/DDBJ databases">
        <title>Evolutionary Origins and Diversification of the Mycorrhizal Mutualists.</title>
        <authorList>
            <consortium name="DOE Joint Genome Institute"/>
            <consortium name="Mycorrhizal Genomics Consortium"/>
            <person name="Kohler A."/>
            <person name="Kuo A."/>
            <person name="Nagy L.G."/>
            <person name="Floudas D."/>
            <person name="Copeland A."/>
            <person name="Barry K.W."/>
            <person name="Cichocki N."/>
            <person name="Veneault-Fourrey C."/>
            <person name="LaButti K."/>
            <person name="Lindquist E.A."/>
            <person name="Lipzen A."/>
            <person name="Lundell T."/>
            <person name="Morin E."/>
            <person name="Murat C."/>
            <person name="Riley R."/>
            <person name="Ohm R."/>
            <person name="Sun H."/>
            <person name="Tunlid A."/>
            <person name="Henrissat B."/>
            <person name="Grigoriev I.V."/>
            <person name="Hibbett D.S."/>
            <person name="Martin F."/>
        </authorList>
    </citation>
    <scope>NUCLEOTIDE SEQUENCE [LARGE SCALE GENOMIC DNA]</scope>
    <source>
        <strain evidence="2">UH-Slu-Lm8-n1</strain>
    </source>
</reference>
<keyword evidence="2" id="KW-1185">Reference proteome</keyword>
<evidence type="ECO:0000313" key="1">
    <source>
        <dbReference type="EMBL" id="KIK37212.1"/>
    </source>
</evidence>
<name>A0A0D0ASH9_9AGAM</name>
<dbReference type="Proteomes" id="UP000054485">
    <property type="component" value="Unassembled WGS sequence"/>
</dbReference>
<organism evidence="1 2">
    <name type="scientific">Suillus luteus UH-Slu-Lm8-n1</name>
    <dbReference type="NCBI Taxonomy" id="930992"/>
    <lineage>
        <taxon>Eukaryota</taxon>
        <taxon>Fungi</taxon>
        <taxon>Dikarya</taxon>
        <taxon>Basidiomycota</taxon>
        <taxon>Agaricomycotina</taxon>
        <taxon>Agaricomycetes</taxon>
        <taxon>Agaricomycetidae</taxon>
        <taxon>Boletales</taxon>
        <taxon>Suillineae</taxon>
        <taxon>Suillaceae</taxon>
        <taxon>Suillus</taxon>
    </lineage>
</organism>
<accession>A0A0D0ASH9</accession>
<dbReference type="AlphaFoldDB" id="A0A0D0ASH9"/>
<dbReference type="EMBL" id="KN835469">
    <property type="protein sequence ID" value="KIK37212.1"/>
    <property type="molecule type" value="Genomic_DNA"/>
</dbReference>
<gene>
    <name evidence="1" type="ORF">CY34DRAFT_810560</name>
</gene>
<protein>
    <submittedName>
        <fullName evidence="1">Uncharacterized protein</fullName>
    </submittedName>
</protein>
<sequence>MKKCLPHTLDLPIGIVHRERKAWIQNFSSGGHCIYAWIEREDIGFEYKAGAAVQFCNSKNKSRCATVALTARCIGCSGC</sequence>
<reference evidence="1 2" key="1">
    <citation type="submission" date="2014-04" db="EMBL/GenBank/DDBJ databases">
        <authorList>
            <consortium name="DOE Joint Genome Institute"/>
            <person name="Kuo A."/>
            <person name="Ruytinx J."/>
            <person name="Rineau F."/>
            <person name="Colpaert J."/>
            <person name="Kohler A."/>
            <person name="Nagy L.G."/>
            <person name="Floudas D."/>
            <person name="Copeland A."/>
            <person name="Barry K.W."/>
            <person name="Cichocki N."/>
            <person name="Veneault-Fourrey C."/>
            <person name="LaButti K."/>
            <person name="Lindquist E.A."/>
            <person name="Lipzen A."/>
            <person name="Lundell T."/>
            <person name="Morin E."/>
            <person name="Murat C."/>
            <person name="Sun H."/>
            <person name="Tunlid A."/>
            <person name="Henrissat B."/>
            <person name="Grigoriev I.V."/>
            <person name="Hibbett D.S."/>
            <person name="Martin F."/>
            <person name="Nordberg H.P."/>
            <person name="Cantor M.N."/>
            <person name="Hua S.X."/>
        </authorList>
    </citation>
    <scope>NUCLEOTIDE SEQUENCE [LARGE SCALE GENOMIC DNA]</scope>
    <source>
        <strain evidence="1 2">UH-Slu-Lm8-n1</strain>
    </source>
</reference>
<dbReference type="HOGENOM" id="CLU_2607604_0_0_1"/>
<dbReference type="InParanoid" id="A0A0D0ASH9"/>
<proteinExistence type="predicted"/>